<dbReference type="Pfam" id="PF00092">
    <property type="entry name" value="VWA"/>
    <property type="match status" value="1"/>
</dbReference>
<comment type="caution">
    <text evidence="3">The sequence shown here is derived from an EMBL/GenBank/DDBJ whole genome shotgun (WGS) entry which is preliminary data.</text>
</comment>
<dbReference type="Proteomes" id="UP000583800">
    <property type="component" value="Unassembled WGS sequence"/>
</dbReference>
<dbReference type="InterPro" id="IPR051266">
    <property type="entry name" value="CLCR"/>
</dbReference>
<dbReference type="Gene3D" id="3.40.50.410">
    <property type="entry name" value="von Willebrand factor, type A domain"/>
    <property type="match status" value="1"/>
</dbReference>
<dbReference type="InterPro" id="IPR036465">
    <property type="entry name" value="vWFA_dom_sf"/>
</dbReference>
<dbReference type="PROSITE" id="PS50234">
    <property type="entry name" value="VWFA"/>
    <property type="match status" value="1"/>
</dbReference>
<feature type="region of interest" description="Disordered" evidence="1">
    <location>
        <begin position="1"/>
        <end position="49"/>
    </location>
</feature>
<dbReference type="AlphaFoldDB" id="A0A7X0C6U8"/>
<accession>A0A7X0C6U8</accession>
<feature type="domain" description="VWFA" evidence="2">
    <location>
        <begin position="138"/>
        <end position="315"/>
    </location>
</feature>
<gene>
    <name evidence="3" type="ORF">FHU36_006159</name>
</gene>
<evidence type="ECO:0000256" key="1">
    <source>
        <dbReference type="SAM" id="MobiDB-lite"/>
    </source>
</evidence>
<dbReference type="PANTHER" id="PTHR10579:SF43">
    <property type="entry name" value="ZINC FINGER (C3HC4-TYPE RING FINGER) FAMILY PROTEIN"/>
    <property type="match status" value="1"/>
</dbReference>
<dbReference type="InterPro" id="IPR002035">
    <property type="entry name" value="VWF_A"/>
</dbReference>
<name>A0A7X0C6U8_9ACTN</name>
<dbReference type="InterPro" id="IPR021908">
    <property type="entry name" value="YfbK_C"/>
</dbReference>
<proteinExistence type="predicted"/>
<dbReference type="Pfam" id="PF12034">
    <property type="entry name" value="YfbK_C"/>
    <property type="match status" value="1"/>
</dbReference>
<feature type="compositionally biased region" description="Polar residues" evidence="1">
    <location>
        <begin position="40"/>
        <end position="49"/>
    </location>
</feature>
<dbReference type="InterPro" id="IPR022156">
    <property type="entry name" value="Uncharacterised_YfbK_N"/>
</dbReference>
<dbReference type="SUPFAM" id="SSF53300">
    <property type="entry name" value="vWA-like"/>
    <property type="match status" value="1"/>
</dbReference>
<dbReference type="SMART" id="SM00327">
    <property type="entry name" value="VWA"/>
    <property type="match status" value="1"/>
</dbReference>
<keyword evidence="4" id="KW-1185">Reference proteome</keyword>
<dbReference type="RefSeq" id="WP_246502608.1">
    <property type="nucleotide sequence ID" value="NZ_JACHJB010000002.1"/>
</dbReference>
<evidence type="ECO:0000259" key="2">
    <source>
        <dbReference type="PROSITE" id="PS50234"/>
    </source>
</evidence>
<dbReference type="Pfam" id="PF12450">
    <property type="entry name" value="vWF_A"/>
    <property type="match status" value="1"/>
</dbReference>
<protein>
    <submittedName>
        <fullName evidence="3">Ca-activated chloride channel family protein</fullName>
    </submittedName>
</protein>
<evidence type="ECO:0000313" key="3">
    <source>
        <dbReference type="EMBL" id="MBB6349614.1"/>
    </source>
</evidence>
<dbReference type="PANTHER" id="PTHR10579">
    <property type="entry name" value="CALCIUM-ACTIVATED CHLORIDE CHANNEL REGULATOR"/>
    <property type="match status" value="1"/>
</dbReference>
<sequence>MLTIAACGGPGGSQSGAADRAPEAAAEQAPGDQGRPARSPLQNDQDTTSAQISTIALDVDTASYDYARRALKEGNRPEPGRIRPEEFVNAFKQDYAEPRGDGFTVHLDGARLPTGDEAILRVGLRTRGSDAAARRPANLTFVVDVSGSMAETGRLDLVQQALHTLLDQLAPGDQVSIVSFSDQARLVASMTPLTARSELHAAVDRLAVDGGTNLEAGVVTGYQEAARAFRPAATNRVILLSDGLANQGETAWQAILDRVKEHAGRQVTLLTVGVGREYGDELMEQLADNGDGAAVYVSTREEAEKVFVSQLPATLDVRARDAKAQVVFNPSVVDGYRLVGYDNRALTAEEFRDDDRDGGEIGPGHAVTALYSVKLRPGATGQLAQATVRWQHPDTRAPSEESRSIDAGELGESVWDAPLRFQVDVVAAAFAVHLSDRQAFGMDLPALSTQARRLAGTAEDPMVTELAGLIDTAHSVTG</sequence>
<organism evidence="3 4">
    <name type="scientific">Nonomuraea muscovyensis</name>
    <dbReference type="NCBI Taxonomy" id="1124761"/>
    <lineage>
        <taxon>Bacteria</taxon>
        <taxon>Bacillati</taxon>
        <taxon>Actinomycetota</taxon>
        <taxon>Actinomycetes</taxon>
        <taxon>Streptosporangiales</taxon>
        <taxon>Streptosporangiaceae</taxon>
        <taxon>Nonomuraea</taxon>
    </lineage>
</organism>
<reference evidence="3 4" key="1">
    <citation type="submission" date="2020-08" db="EMBL/GenBank/DDBJ databases">
        <title>Sequencing the genomes of 1000 actinobacteria strains.</title>
        <authorList>
            <person name="Klenk H.-P."/>
        </authorList>
    </citation>
    <scope>NUCLEOTIDE SEQUENCE [LARGE SCALE GENOMIC DNA]</scope>
    <source>
        <strain evidence="3 4">DSM 45913</strain>
    </source>
</reference>
<evidence type="ECO:0000313" key="4">
    <source>
        <dbReference type="Proteomes" id="UP000583800"/>
    </source>
</evidence>
<feature type="compositionally biased region" description="Low complexity" evidence="1">
    <location>
        <begin position="16"/>
        <end position="33"/>
    </location>
</feature>
<dbReference type="EMBL" id="JACHJB010000002">
    <property type="protein sequence ID" value="MBB6349614.1"/>
    <property type="molecule type" value="Genomic_DNA"/>
</dbReference>